<dbReference type="Pfam" id="PF03480">
    <property type="entry name" value="DctP"/>
    <property type="match status" value="1"/>
</dbReference>
<dbReference type="PANTHER" id="PTHR33376">
    <property type="match status" value="1"/>
</dbReference>
<dbReference type="Gene3D" id="3.40.190.170">
    <property type="entry name" value="Bacterial extracellular solute-binding protein, family 7"/>
    <property type="match status" value="1"/>
</dbReference>
<accession>A0ABR8LJN9</accession>
<dbReference type="PANTHER" id="PTHR33376:SF3">
    <property type="entry name" value="C4-DICARBOXYLATE-BINDING PROTEIN"/>
    <property type="match status" value="1"/>
</dbReference>
<reference evidence="3 4" key="1">
    <citation type="submission" date="2020-04" db="EMBL/GenBank/DDBJ databases">
        <title>Salinimonas sp. HHU 13199.</title>
        <authorList>
            <person name="Cui X."/>
            <person name="Zhang D."/>
        </authorList>
    </citation>
    <scope>NUCLEOTIDE SEQUENCE [LARGE SCALE GENOMIC DNA]</scope>
    <source>
        <strain evidence="3 4">HHU 13199</strain>
    </source>
</reference>
<evidence type="ECO:0000313" key="4">
    <source>
        <dbReference type="Proteomes" id="UP000624419"/>
    </source>
</evidence>
<dbReference type="InterPro" id="IPR018389">
    <property type="entry name" value="DctP_fam"/>
</dbReference>
<dbReference type="InterPro" id="IPR038404">
    <property type="entry name" value="TRAP_DctP_sf"/>
</dbReference>
<evidence type="ECO:0000256" key="1">
    <source>
        <dbReference type="ARBA" id="ARBA00022729"/>
    </source>
</evidence>
<feature type="signal peptide" evidence="2">
    <location>
        <begin position="1"/>
        <end position="38"/>
    </location>
</feature>
<evidence type="ECO:0000256" key="2">
    <source>
        <dbReference type="SAM" id="SignalP"/>
    </source>
</evidence>
<sequence length="347" mass="37901">MSVLASIAKTFRTWVTACLRKRVLSVAAFLLLAMPVAADSTLNVITSLSTNDPMYEGLVKFKNQVETASQGRLSVRIFVGSQLGNDSDMLEQAMLGANVAVLADGGRLAVYQNELGILGAPYLVEDYGQLNVLVDSPLFSEWADSLATRHGLHIFSFNWWQGARHLLTQKPVSAPADLQGIRMRTIGAPVWIQTIEAMGATPTPLAWAEVYSGLQQQVIDAAEAQYTGMWGARLYEVITHVTKTGHIQLISGLVGSERWYQSLTPRQQKIVTRAAIEAGSFASQQVRAEEVKIEEALKAHGVVIAEPDTAPFRQSAKVVYKNLGYAALFQDIQTLLQEADDANDSSH</sequence>
<keyword evidence="1 2" id="KW-0732">Signal</keyword>
<name>A0ABR8LJN9_9ALTE</name>
<keyword evidence="4" id="KW-1185">Reference proteome</keyword>
<proteinExistence type="predicted"/>
<organism evidence="3 4">
    <name type="scientific">Salinimonas profundi</name>
    <dbReference type="NCBI Taxonomy" id="2729140"/>
    <lineage>
        <taxon>Bacteria</taxon>
        <taxon>Pseudomonadati</taxon>
        <taxon>Pseudomonadota</taxon>
        <taxon>Gammaproteobacteria</taxon>
        <taxon>Alteromonadales</taxon>
        <taxon>Alteromonadaceae</taxon>
        <taxon>Alteromonas/Salinimonas group</taxon>
        <taxon>Salinimonas</taxon>
    </lineage>
</organism>
<dbReference type="Proteomes" id="UP000624419">
    <property type="component" value="Unassembled WGS sequence"/>
</dbReference>
<comment type="caution">
    <text evidence="3">The sequence shown here is derived from an EMBL/GenBank/DDBJ whole genome shotgun (WGS) entry which is preliminary data.</text>
</comment>
<dbReference type="RefSeq" id="WP_191025321.1">
    <property type="nucleotide sequence ID" value="NZ_JABBXD010000006.1"/>
</dbReference>
<dbReference type="CDD" id="cd13669">
    <property type="entry name" value="PBP2_TRAP_TM0322_like"/>
    <property type="match status" value="1"/>
</dbReference>
<dbReference type="EMBL" id="JABBXD010000006">
    <property type="protein sequence ID" value="MBD3586412.1"/>
    <property type="molecule type" value="Genomic_DNA"/>
</dbReference>
<dbReference type="NCBIfam" id="NF037995">
    <property type="entry name" value="TRAP_S1"/>
    <property type="match status" value="1"/>
</dbReference>
<feature type="chain" id="PRO_5046226132" evidence="2">
    <location>
        <begin position="39"/>
        <end position="347"/>
    </location>
</feature>
<protein>
    <submittedName>
        <fullName evidence="3">TRAP transporter substrate-binding protein DctP</fullName>
    </submittedName>
</protein>
<gene>
    <name evidence="3" type="primary">dctP</name>
    <name evidence="3" type="ORF">HHX48_11740</name>
</gene>
<evidence type="ECO:0000313" key="3">
    <source>
        <dbReference type="EMBL" id="MBD3586412.1"/>
    </source>
</evidence>